<feature type="domain" description="VOC" evidence="1">
    <location>
        <begin position="3"/>
        <end position="128"/>
    </location>
</feature>
<keyword evidence="3" id="KW-1185">Reference proteome</keyword>
<dbReference type="Gene3D" id="3.10.180.10">
    <property type="entry name" value="2,3-Dihydroxybiphenyl 1,2-Dioxygenase, domain 1"/>
    <property type="match status" value="1"/>
</dbReference>
<evidence type="ECO:0000313" key="2">
    <source>
        <dbReference type="EMBL" id="NDK37973.1"/>
    </source>
</evidence>
<proteinExistence type="predicted"/>
<protein>
    <submittedName>
        <fullName evidence="2">VOC family protein</fullName>
    </submittedName>
</protein>
<dbReference type="InterPro" id="IPR004360">
    <property type="entry name" value="Glyas_Fos-R_dOase_dom"/>
</dbReference>
<evidence type="ECO:0000259" key="1">
    <source>
        <dbReference type="PROSITE" id="PS51819"/>
    </source>
</evidence>
<organism evidence="2 3">
    <name type="scientific">Pseudoxanthomonas gei</name>
    <dbReference type="NCBI Taxonomy" id="1383030"/>
    <lineage>
        <taxon>Bacteria</taxon>
        <taxon>Pseudomonadati</taxon>
        <taxon>Pseudomonadota</taxon>
        <taxon>Gammaproteobacteria</taxon>
        <taxon>Lysobacterales</taxon>
        <taxon>Lysobacteraceae</taxon>
        <taxon>Pseudoxanthomonas</taxon>
    </lineage>
</organism>
<reference evidence="2 3" key="1">
    <citation type="submission" date="2018-07" db="EMBL/GenBank/DDBJ databases">
        <title>Whole genome Sequencing of Pseudoxanthomonas gei KCTC 32298 (T).</title>
        <authorList>
            <person name="Kumar S."/>
            <person name="Bansal K."/>
            <person name="Kaur A."/>
            <person name="Patil P."/>
            <person name="Sharma S."/>
            <person name="Patil P.B."/>
        </authorList>
    </citation>
    <scope>NUCLEOTIDE SEQUENCE [LARGE SCALE GENOMIC DNA]</scope>
    <source>
        <strain evidence="2 3">KCTC 32298</strain>
    </source>
</reference>
<dbReference type="InterPro" id="IPR037523">
    <property type="entry name" value="VOC_core"/>
</dbReference>
<comment type="caution">
    <text evidence="2">The sequence shown here is derived from an EMBL/GenBank/DDBJ whole genome shotgun (WGS) entry which is preliminary data.</text>
</comment>
<dbReference type="RefSeq" id="WP_162348539.1">
    <property type="nucleotide sequence ID" value="NZ_QOVG01000002.1"/>
</dbReference>
<sequence length="135" mass="15109">MKQTLSLVSLLVDDYDRAIAHYTGDLGFELLEDSDRGGGKRWVRVAPRGSTETGLLLARASNATQQARIGDQHGGRVGLFLQTDDFWRDYRAMQSRGVVFEETPREETYATVAVFRDLYGNRWDLLQVNAPAATA</sequence>
<dbReference type="EMBL" id="QOVG01000002">
    <property type="protein sequence ID" value="NDK37973.1"/>
    <property type="molecule type" value="Genomic_DNA"/>
</dbReference>
<evidence type="ECO:0000313" key="3">
    <source>
        <dbReference type="Proteomes" id="UP001429354"/>
    </source>
</evidence>
<gene>
    <name evidence="2" type="ORF">DT603_03855</name>
</gene>
<dbReference type="Proteomes" id="UP001429354">
    <property type="component" value="Unassembled WGS sequence"/>
</dbReference>
<name>A0ABX0AFL4_9GAMM</name>
<dbReference type="PANTHER" id="PTHR36437">
    <property type="entry name" value="GLYOXALASE/BLEOMYCIN RESISTANCE PROTEIN/DIOXYGENASE"/>
    <property type="match status" value="1"/>
</dbReference>
<dbReference type="Pfam" id="PF00903">
    <property type="entry name" value="Glyoxalase"/>
    <property type="match status" value="1"/>
</dbReference>
<dbReference type="PROSITE" id="PS51819">
    <property type="entry name" value="VOC"/>
    <property type="match status" value="1"/>
</dbReference>
<dbReference type="CDD" id="cd07263">
    <property type="entry name" value="VOC_like"/>
    <property type="match status" value="1"/>
</dbReference>
<accession>A0ABX0AFL4</accession>
<dbReference type="PANTHER" id="PTHR36437:SF2">
    <property type="entry name" value="GLYOXALASE_BLEOMYCIN RESISTANCE PROTEIN_DIOXYGENASE"/>
    <property type="match status" value="1"/>
</dbReference>
<dbReference type="InterPro" id="IPR029068">
    <property type="entry name" value="Glyas_Bleomycin-R_OHBP_Dase"/>
</dbReference>
<dbReference type="SUPFAM" id="SSF54593">
    <property type="entry name" value="Glyoxalase/Bleomycin resistance protein/Dihydroxybiphenyl dioxygenase"/>
    <property type="match status" value="1"/>
</dbReference>